<keyword evidence="3" id="KW-1185">Reference proteome</keyword>
<feature type="compositionally biased region" description="Polar residues" evidence="1">
    <location>
        <begin position="35"/>
        <end position="58"/>
    </location>
</feature>
<gene>
    <name evidence="2" type="ORF">RRG08_066457</name>
</gene>
<name>A0AAE0Z8R4_9GAST</name>
<protein>
    <submittedName>
        <fullName evidence="2">Uncharacterized protein</fullName>
    </submittedName>
</protein>
<evidence type="ECO:0000256" key="1">
    <source>
        <dbReference type="SAM" id="MobiDB-lite"/>
    </source>
</evidence>
<dbReference type="EMBL" id="JAWDGP010004368">
    <property type="protein sequence ID" value="KAK3764872.1"/>
    <property type="molecule type" value="Genomic_DNA"/>
</dbReference>
<dbReference type="AlphaFoldDB" id="A0AAE0Z8R4"/>
<evidence type="ECO:0000313" key="3">
    <source>
        <dbReference type="Proteomes" id="UP001283361"/>
    </source>
</evidence>
<reference evidence="2" key="1">
    <citation type="journal article" date="2023" name="G3 (Bethesda)">
        <title>A reference genome for the long-term kleptoplast-retaining sea slug Elysia crispata morphotype clarki.</title>
        <authorList>
            <person name="Eastman K.E."/>
            <person name="Pendleton A.L."/>
            <person name="Shaikh M.A."/>
            <person name="Suttiyut T."/>
            <person name="Ogas R."/>
            <person name="Tomko P."/>
            <person name="Gavelis G."/>
            <person name="Widhalm J.R."/>
            <person name="Wisecaver J.H."/>
        </authorList>
    </citation>
    <scope>NUCLEOTIDE SEQUENCE</scope>
    <source>
        <strain evidence="2">ECLA1</strain>
    </source>
</reference>
<proteinExistence type="predicted"/>
<evidence type="ECO:0000313" key="2">
    <source>
        <dbReference type="EMBL" id="KAK3764872.1"/>
    </source>
</evidence>
<sequence length="116" mass="12589">MEAPSTRPVHLTISISSLTPIVWKRHQQDRFGSQTQTNIEAGNSSNLISVIGSSNDSPPSHIGSIKVTERGPESKRAVMDPDESLQFIALAGSLWEAVERRLLSLSPLPGSVRRCA</sequence>
<dbReference type="Proteomes" id="UP001283361">
    <property type="component" value="Unassembled WGS sequence"/>
</dbReference>
<feature type="region of interest" description="Disordered" evidence="1">
    <location>
        <begin position="35"/>
        <end position="73"/>
    </location>
</feature>
<comment type="caution">
    <text evidence="2">The sequence shown here is derived from an EMBL/GenBank/DDBJ whole genome shotgun (WGS) entry which is preliminary data.</text>
</comment>
<organism evidence="2 3">
    <name type="scientific">Elysia crispata</name>
    <name type="common">lettuce slug</name>
    <dbReference type="NCBI Taxonomy" id="231223"/>
    <lineage>
        <taxon>Eukaryota</taxon>
        <taxon>Metazoa</taxon>
        <taxon>Spiralia</taxon>
        <taxon>Lophotrochozoa</taxon>
        <taxon>Mollusca</taxon>
        <taxon>Gastropoda</taxon>
        <taxon>Heterobranchia</taxon>
        <taxon>Euthyneura</taxon>
        <taxon>Panpulmonata</taxon>
        <taxon>Sacoglossa</taxon>
        <taxon>Placobranchoidea</taxon>
        <taxon>Plakobranchidae</taxon>
        <taxon>Elysia</taxon>
    </lineage>
</organism>
<accession>A0AAE0Z8R4</accession>